<reference evidence="9" key="1">
    <citation type="journal article" date="2014" name="Science">
        <title>Ancient hybridizations among the ancestral genomes of bread wheat.</title>
        <authorList>
            <consortium name="International Wheat Genome Sequencing Consortium,"/>
            <person name="Marcussen T."/>
            <person name="Sandve S.R."/>
            <person name="Heier L."/>
            <person name="Spannagl M."/>
            <person name="Pfeifer M."/>
            <person name="Jakobsen K.S."/>
            <person name="Wulff B.B."/>
            <person name="Steuernagel B."/>
            <person name="Mayer K.F."/>
            <person name="Olsen O.A."/>
        </authorList>
    </citation>
    <scope>NUCLEOTIDE SEQUENCE [LARGE SCALE GENOMIC DNA]</scope>
    <source>
        <strain evidence="9">cv. AL8/78</strain>
    </source>
</reference>
<dbReference type="AlphaFoldDB" id="A0A453A3L3"/>
<reference evidence="9" key="2">
    <citation type="journal article" date="2017" name="Nat. Plants">
        <title>The Aegilops tauschii genome reveals multiple impacts of transposons.</title>
        <authorList>
            <person name="Zhao G."/>
            <person name="Zou C."/>
            <person name="Li K."/>
            <person name="Wang K."/>
            <person name="Li T."/>
            <person name="Gao L."/>
            <person name="Zhang X."/>
            <person name="Wang H."/>
            <person name="Yang Z."/>
            <person name="Liu X."/>
            <person name="Jiang W."/>
            <person name="Mao L."/>
            <person name="Kong X."/>
            <person name="Jiao Y."/>
            <person name="Jia J."/>
        </authorList>
    </citation>
    <scope>NUCLEOTIDE SEQUENCE [LARGE SCALE GENOMIC DNA]</scope>
    <source>
        <strain evidence="9">cv. AL8/78</strain>
    </source>
</reference>
<proteinExistence type="inferred from homology"/>
<dbReference type="Pfam" id="PF00931">
    <property type="entry name" value="NB-ARC"/>
    <property type="match status" value="1"/>
</dbReference>
<evidence type="ECO:0000313" key="8">
    <source>
        <dbReference type="EnsemblPlants" id="AET1Gv21026700.9"/>
    </source>
</evidence>
<dbReference type="Gene3D" id="3.40.50.300">
    <property type="entry name" value="P-loop containing nucleotide triphosphate hydrolases"/>
    <property type="match status" value="1"/>
</dbReference>
<dbReference type="EnsemblPlants" id="AET1Gv21026700.10">
    <property type="protein sequence ID" value="AET1Gv21026700.10"/>
    <property type="gene ID" value="AET1Gv21026700"/>
</dbReference>
<feature type="domain" description="Disease resistance N-terminal" evidence="7">
    <location>
        <begin position="12"/>
        <end position="100"/>
    </location>
</feature>
<dbReference type="Gene3D" id="1.20.5.4130">
    <property type="match status" value="1"/>
</dbReference>
<evidence type="ECO:0000256" key="5">
    <source>
        <dbReference type="ARBA" id="ARBA00022821"/>
    </source>
</evidence>
<dbReference type="Gramene" id="AET1Gv21026700.9">
    <property type="protein sequence ID" value="AET1Gv21026700.9"/>
    <property type="gene ID" value="AET1Gv21026700"/>
</dbReference>
<dbReference type="InterPro" id="IPR027417">
    <property type="entry name" value="P-loop_NTPase"/>
</dbReference>
<evidence type="ECO:0000256" key="4">
    <source>
        <dbReference type="ARBA" id="ARBA00022741"/>
    </source>
</evidence>
<keyword evidence="4" id="KW-0547">Nucleotide-binding</keyword>
<dbReference type="InterPro" id="IPR002182">
    <property type="entry name" value="NB-ARC"/>
</dbReference>
<evidence type="ECO:0000313" key="9">
    <source>
        <dbReference type="Proteomes" id="UP000015105"/>
    </source>
</evidence>
<dbReference type="CDD" id="cd14798">
    <property type="entry name" value="RX-CC_like"/>
    <property type="match status" value="1"/>
</dbReference>
<dbReference type="PANTHER" id="PTHR19338">
    <property type="entry name" value="TRANSLOCASE OF INNER MITOCHONDRIAL MEMBRANE 13 HOMOLOG"/>
    <property type="match status" value="1"/>
</dbReference>
<dbReference type="InterPro" id="IPR041118">
    <property type="entry name" value="Rx_N"/>
</dbReference>
<organism evidence="8 9">
    <name type="scientific">Aegilops tauschii subsp. strangulata</name>
    <name type="common">Goatgrass</name>
    <dbReference type="NCBI Taxonomy" id="200361"/>
    <lineage>
        <taxon>Eukaryota</taxon>
        <taxon>Viridiplantae</taxon>
        <taxon>Streptophyta</taxon>
        <taxon>Embryophyta</taxon>
        <taxon>Tracheophyta</taxon>
        <taxon>Spermatophyta</taxon>
        <taxon>Magnoliopsida</taxon>
        <taxon>Liliopsida</taxon>
        <taxon>Poales</taxon>
        <taxon>Poaceae</taxon>
        <taxon>BOP clade</taxon>
        <taxon>Pooideae</taxon>
        <taxon>Triticodae</taxon>
        <taxon>Triticeae</taxon>
        <taxon>Triticinae</taxon>
        <taxon>Aegilops</taxon>
    </lineage>
</organism>
<reference evidence="8" key="3">
    <citation type="journal article" date="2017" name="Nature">
        <title>Genome sequence of the progenitor of the wheat D genome Aegilops tauschii.</title>
        <authorList>
            <person name="Luo M.C."/>
            <person name="Gu Y.Q."/>
            <person name="Puiu D."/>
            <person name="Wang H."/>
            <person name="Twardziok S.O."/>
            <person name="Deal K.R."/>
            <person name="Huo N."/>
            <person name="Zhu T."/>
            <person name="Wang L."/>
            <person name="Wang Y."/>
            <person name="McGuire P.E."/>
            <person name="Liu S."/>
            <person name="Long H."/>
            <person name="Ramasamy R.K."/>
            <person name="Rodriguez J.C."/>
            <person name="Van S.L."/>
            <person name="Yuan L."/>
            <person name="Wang Z."/>
            <person name="Xia Z."/>
            <person name="Xiao L."/>
            <person name="Anderson O.D."/>
            <person name="Ouyang S."/>
            <person name="Liang Y."/>
            <person name="Zimin A.V."/>
            <person name="Pertea G."/>
            <person name="Qi P."/>
            <person name="Bennetzen J.L."/>
            <person name="Dai X."/>
            <person name="Dawson M.W."/>
            <person name="Muller H.G."/>
            <person name="Kugler K."/>
            <person name="Rivarola-Duarte L."/>
            <person name="Spannagl M."/>
            <person name="Mayer K.F.X."/>
            <person name="Lu F.H."/>
            <person name="Bevan M.W."/>
            <person name="Leroy P."/>
            <person name="Li P."/>
            <person name="You F.M."/>
            <person name="Sun Q."/>
            <person name="Liu Z."/>
            <person name="Lyons E."/>
            <person name="Wicker T."/>
            <person name="Salzberg S.L."/>
            <person name="Devos K.M."/>
            <person name="Dvorak J."/>
        </authorList>
    </citation>
    <scope>NUCLEOTIDE SEQUENCE [LARGE SCALE GENOMIC DNA]</scope>
    <source>
        <strain evidence="8">cv. AL8/78</strain>
    </source>
</reference>
<dbReference type="GO" id="GO:0006952">
    <property type="term" value="P:defense response"/>
    <property type="evidence" value="ECO:0007669"/>
    <property type="project" value="UniProtKB-KW"/>
</dbReference>
<evidence type="ECO:0000256" key="2">
    <source>
        <dbReference type="ARBA" id="ARBA00022614"/>
    </source>
</evidence>
<keyword evidence="2" id="KW-0433">Leucine-rich repeat</keyword>
<dbReference type="EnsemblPlants" id="AET1Gv21026700.9">
    <property type="protein sequence ID" value="AET1Gv21026700.9"/>
    <property type="gene ID" value="AET1Gv21026700"/>
</dbReference>
<comment type="similarity">
    <text evidence="1">Belongs to the disease resistance NB-LRR family.</text>
</comment>
<keyword evidence="5" id="KW-0611">Plant defense</keyword>
<reference evidence="8" key="5">
    <citation type="journal article" date="2021" name="G3 (Bethesda)">
        <title>Aegilops tauschii genome assembly Aet v5.0 features greater sequence contiguity and improved annotation.</title>
        <authorList>
            <person name="Wang L."/>
            <person name="Zhu T."/>
            <person name="Rodriguez J.C."/>
            <person name="Deal K.R."/>
            <person name="Dubcovsky J."/>
            <person name="McGuire P.E."/>
            <person name="Lux T."/>
            <person name="Spannagl M."/>
            <person name="Mayer K.F.X."/>
            <person name="Baldrich P."/>
            <person name="Meyers B.C."/>
            <person name="Huo N."/>
            <person name="Gu Y.Q."/>
            <person name="Zhou H."/>
            <person name="Devos K.M."/>
            <person name="Bennetzen J.L."/>
            <person name="Unver T."/>
            <person name="Budak H."/>
            <person name="Gulick P.J."/>
            <person name="Galiba G."/>
            <person name="Kalapos B."/>
            <person name="Nelson D.R."/>
            <person name="Li P."/>
            <person name="You F.M."/>
            <person name="Luo M.C."/>
            <person name="Dvorak J."/>
        </authorList>
    </citation>
    <scope>NUCLEOTIDE SEQUENCE [LARGE SCALE GENOMIC DNA]</scope>
    <source>
        <strain evidence="8">cv. AL8/78</strain>
    </source>
</reference>
<protein>
    <recommendedName>
        <fullName evidence="10">Disease resistance protein RPP13</fullName>
    </recommendedName>
</protein>
<dbReference type="GO" id="GO:0043531">
    <property type="term" value="F:ADP binding"/>
    <property type="evidence" value="ECO:0007669"/>
    <property type="project" value="InterPro"/>
</dbReference>
<feature type="domain" description="NB-ARC" evidence="6">
    <location>
        <begin position="173"/>
        <end position="270"/>
    </location>
</feature>
<evidence type="ECO:0000259" key="6">
    <source>
        <dbReference type="Pfam" id="PF00931"/>
    </source>
</evidence>
<dbReference type="SUPFAM" id="SSF52540">
    <property type="entry name" value="P-loop containing nucleoside triphosphate hydrolases"/>
    <property type="match status" value="1"/>
</dbReference>
<dbReference type="Gramene" id="AET1Gv21026700.10">
    <property type="protein sequence ID" value="AET1Gv21026700.10"/>
    <property type="gene ID" value="AET1Gv21026700"/>
</dbReference>
<reference evidence="8" key="4">
    <citation type="submission" date="2019-03" db="UniProtKB">
        <authorList>
            <consortium name="EnsemblPlants"/>
        </authorList>
    </citation>
    <scope>IDENTIFICATION</scope>
</reference>
<dbReference type="Pfam" id="PF18052">
    <property type="entry name" value="Rx_N"/>
    <property type="match status" value="1"/>
</dbReference>
<evidence type="ECO:0000259" key="7">
    <source>
        <dbReference type="Pfam" id="PF18052"/>
    </source>
</evidence>
<dbReference type="PANTHER" id="PTHR19338:SF76">
    <property type="entry name" value="RX N-TERMINAL DOMAIN-CONTAINING PROTEIN"/>
    <property type="match status" value="1"/>
</dbReference>
<evidence type="ECO:0008006" key="10">
    <source>
        <dbReference type="Google" id="ProtNLM"/>
    </source>
</evidence>
<sequence length="279" mass="32041">MTGGIVTVASGVMNPLIGKLTTLMGDEYKKFKGVRKQASFLEKELSAMNAALQKLELVDEIDPTVKDWRDHVREMSYDMENCIDDFMRQSRADDAKAGFIKKTARRIKKLRERLRIAERMEELKTLALEANTRRQRYNIDDWRPTTSTVAFDPRVRAVYQEADTLVGIDGPREEVATVLMDSRKKLKVVSIVGFGGLGKTTLAKQVYDKIGSLFNCKAFFSVSQRPDMTELLNNFQLKLGMRDPDTSRTRKVDDIIEELRQHLKEKRYYLHTLPVLDLS</sequence>
<keyword evidence="9" id="KW-1185">Reference proteome</keyword>
<evidence type="ECO:0000256" key="3">
    <source>
        <dbReference type="ARBA" id="ARBA00022737"/>
    </source>
</evidence>
<dbReference type="InterPro" id="IPR038005">
    <property type="entry name" value="RX-like_CC"/>
</dbReference>
<accession>A0A453A3L3</accession>
<evidence type="ECO:0000256" key="1">
    <source>
        <dbReference type="ARBA" id="ARBA00008894"/>
    </source>
</evidence>
<dbReference type="Proteomes" id="UP000015105">
    <property type="component" value="Chromosome 1D"/>
</dbReference>
<keyword evidence="3" id="KW-0677">Repeat</keyword>
<name>A0A453A3L3_AEGTS</name>